<proteinExistence type="predicted"/>
<sequence>MALTARQVETAKPKEKDYKLSDERGLFLLVTTTGKTLLAYEIPYRR</sequence>
<name>A0A7G2IR39_CITFR</name>
<accession>A0A7G2IR39</accession>
<dbReference type="Proteomes" id="UP000019194">
    <property type="component" value="Unassembled WGS sequence"/>
</dbReference>
<dbReference type="AlphaFoldDB" id="A0A7G2IR39"/>
<dbReference type="InterPro" id="IPR038488">
    <property type="entry name" value="Integrase_DNA-bd_sf"/>
</dbReference>
<reference evidence="1 2" key="1">
    <citation type="submission" date="2013-10" db="EMBL/GenBank/DDBJ databases">
        <title>Antibiotic resistance diversity of beta-lactamase producers in the General Hospital Vienna.</title>
        <authorList>
            <person name="Barisic I."/>
            <person name="Mitteregger D."/>
            <person name="Hirschl A.M."/>
            <person name="Noehammer C."/>
            <person name="Wiesinger-Mayr H."/>
        </authorList>
    </citation>
    <scope>NUCLEOTIDE SEQUENCE [LARGE SCALE GENOMIC DNA]</scope>
    <source>
        <strain evidence="1 2">ISC11</strain>
    </source>
</reference>
<evidence type="ECO:0008006" key="3">
    <source>
        <dbReference type="Google" id="ProtNLM"/>
    </source>
</evidence>
<protein>
    <recommendedName>
        <fullName evidence="3">Integrase</fullName>
    </recommendedName>
</protein>
<comment type="caution">
    <text evidence="1">The sequence shown here is derived from an EMBL/GenBank/DDBJ whole genome shotgun (WGS) entry which is preliminary data.</text>
</comment>
<dbReference type="Gene3D" id="3.30.160.390">
    <property type="entry name" value="Integrase, DNA-binding domain"/>
    <property type="match status" value="1"/>
</dbReference>
<evidence type="ECO:0000313" key="2">
    <source>
        <dbReference type="Proteomes" id="UP000019194"/>
    </source>
</evidence>
<evidence type="ECO:0000313" key="1">
    <source>
        <dbReference type="EMBL" id="CDL39172.1"/>
    </source>
</evidence>
<organism evidence="1 2">
    <name type="scientific">Citrobacter freundii</name>
    <dbReference type="NCBI Taxonomy" id="546"/>
    <lineage>
        <taxon>Bacteria</taxon>
        <taxon>Pseudomonadati</taxon>
        <taxon>Pseudomonadota</taxon>
        <taxon>Gammaproteobacteria</taxon>
        <taxon>Enterobacterales</taxon>
        <taxon>Enterobacteriaceae</taxon>
        <taxon>Citrobacter</taxon>
        <taxon>Citrobacter freundii complex</taxon>
    </lineage>
</organism>
<dbReference type="EMBL" id="CBWP010000055">
    <property type="protein sequence ID" value="CDL39172.1"/>
    <property type="molecule type" value="Genomic_DNA"/>
</dbReference>